<sequence length="136" mass="15363">MKTCYKCCGSASLKRSKNGNFACKNCFILEFEQEINDLIISKKLFERGETIAIGVSGGKDSSVVSYVLNALNNRYNYGWNLVLVAIDEGIKGYRDDSLKAVVLTQKSLNIPLQILSYKVFVIFFKIMKLLTGQWMK</sequence>
<reference evidence="2" key="1">
    <citation type="submission" date="2018-11" db="EMBL/GenBank/DDBJ databases">
        <title>Myxobolus squamalis genome and transcriptome.</title>
        <authorList>
            <person name="Yahalomi D."/>
            <person name="Atkinson S.D."/>
            <person name="Neuhof M."/>
            <person name="Chang E.S."/>
            <person name="Philippe H."/>
            <person name="Cartwright P."/>
            <person name="Bartholomew J.L."/>
            <person name="Huchon D."/>
        </authorList>
    </citation>
    <scope>NUCLEOTIDE SEQUENCE</scope>
    <source>
        <strain evidence="2">71B08</strain>
        <tissue evidence="2">Whole</tissue>
    </source>
</reference>
<dbReference type="Gene3D" id="3.40.50.620">
    <property type="entry name" value="HUPs"/>
    <property type="match status" value="1"/>
</dbReference>
<dbReference type="InterPro" id="IPR014729">
    <property type="entry name" value="Rossmann-like_a/b/a_fold"/>
</dbReference>
<dbReference type="GO" id="GO:0005739">
    <property type="term" value="C:mitochondrion"/>
    <property type="evidence" value="ECO:0007669"/>
    <property type="project" value="TreeGrafter"/>
</dbReference>
<proteinExistence type="predicted"/>
<dbReference type="GO" id="GO:0016740">
    <property type="term" value="F:transferase activity"/>
    <property type="evidence" value="ECO:0007669"/>
    <property type="project" value="UniProtKB-KW"/>
</dbReference>
<protein>
    <submittedName>
        <fullName evidence="2">Cytoplasmic tRNA 2-thiolation protein 1 (Trinotate prediction)</fullName>
    </submittedName>
</protein>
<dbReference type="PANTHER" id="PTHR11807:SF12">
    <property type="entry name" value="CYTOPLASMIC TRNA 2-THIOLATION PROTEIN 1"/>
    <property type="match status" value="1"/>
</dbReference>
<accession>A0A6B2FXD2</accession>
<dbReference type="SUPFAM" id="SSF52402">
    <property type="entry name" value="Adenine nucleotide alpha hydrolases-like"/>
    <property type="match status" value="1"/>
</dbReference>
<dbReference type="GO" id="GO:0002143">
    <property type="term" value="P:tRNA wobble position uridine thiolation"/>
    <property type="evidence" value="ECO:0007669"/>
    <property type="project" value="TreeGrafter"/>
</dbReference>
<dbReference type="AlphaFoldDB" id="A0A6B2FXD2"/>
<name>A0A6B2FXD2_MYXSQ</name>
<organism evidence="2">
    <name type="scientific">Myxobolus squamalis</name>
    <name type="common">Myxosporean</name>
    <dbReference type="NCBI Taxonomy" id="59785"/>
    <lineage>
        <taxon>Eukaryota</taxon>
        <taxon>Metazoa</taxon>
        <taxon>Cnidaria</taxon>
        <taxon>Myxozoa</taxon>
        <taxon>Myxosporea</taxon>
        <taxon>Bivalvulida</taxon>
        <taxon>Platysporina</taxon>
        <taxon>Myxobolidae</taxon>
        <taxon>Myxobolus</taxon>
    </lineage>
</organism>
<dbReference type="EMBL" id="GHBR01000675">
    <property type="protein sequence ID" value="NDJ96178.1"/>
    <property type="molecule type" value="Transcribed_RNA"/>
</dbReference>
<dbReference type="InterPro" id="IPR020554">
    <property type="entry name" value="UPF0021_CS"/>
</dbReference>
<evidence type="ECO:0000256" key="1">
    <source>
        <dbReference type="ARBA" id="ARBA00022679"/>
    </source>
</evidence>
<dbReference type="GO" id="GO:0000049">
    <property type="term" value="F:tRNA binding"/>
    <property type="evidence" value="ECO:0007669"/>
    <property type="project" value="TreeGrafter"/>
</dbReference>
<dbReference type="PROSITE" id="PS01263">
    <property type="entry name" value="UPF0021"/>
    <property type="match status" value="1"/>
</dbReference>
<dbReference type="GO" id="GO:0002144">
    <property type="term" value="C:cytosolic tRNA wobble base thiouridylase complex"/>
    <property type="evidence" value="ECO:0007669"/>
    <property type="project" value="TreeGrafter"/>
</dbReference>
<keyword evidence="1" id="KW-0808">Transferase</keyword>
<dbReference type="PANTHER" id="PTHR11807">
    <property type="entry name" value="ATPASES OF THE PP SUPERFAMILY-RELATED"/>
    <property type="match status" value="1"/>
</dbReference>
<evidence type="ECO:0000313" key="2">
    <source>
        <dbReference type="EMBL" id="NDJ96178.1"/>
    </source>
</evidence>